<evidence type="ECO:0000313" key="2">
    <source>
        <dbReference type="Proteomes" id="UP000637774"/>
    </source>
</evidence>
<reference evidence="2" key="1">
    <citation type="journal article" date="2019" name="Int. J. Syst. Evol. Microbiol.">
        <title>The Global Catalogue of Microorganisms (GCM) 10K type strain sequencing project: providing services to taxonomists for standard genome sequencing and annotation.</title>
        <authorList>
            <consortium name="The Broad Institute Genomics Platform"/>
            <consortium name="The Broad Institute Genome Sequencing Center for Infectious Disease"/>
            <person name="Wu L."/>
            <person name="Ma J."/>
        </authorList>
    </citation>
    <scope>NUCLEOTIDE SEQUENCE [LARGE SCALE GENOMIC DNA]</scope>
    <source>
        <strain evidence="2">CGMCC 1.14966</strain>
    </source>
</reference>
<proteinExistence type="predicted"/>
<accession>A0ABQ2A8X6</accession>
<dbReference type="EMBL" id="BMGY01000023">
    <property type="protein sequence ID" value="GGH87086.1"/>
    <property type="molecule type" value="Genomic_DNA"/>
</dbReference>
<name>A0ABQ2A8X6_9BACT</name>
<sequence length="130" mass="14521">MGAWGHRNFDNDTAADYVATFQENPVESTLFESLEAAFEDEYVDADVASEALAAAEIVAAAQQKATSDFPQDLLPSIASLHFTNPESAKKLARRAVKAILKESELQELWEEGDDYKSWRAVQRELLERLT</sequence>
<protein>
    <recommendedName>
        <fullName evidence="3">DUF4259 domain-containing protein</fullName>
    </recommendedName>
</protein>
<evidence type="ECO:0000313" key="1">
    <source>
        <dbReference type="EMBL" id="GGH87086.1"/>
    </source>
</evidence>
<evidence type="ECO:0008006" key="3">
    <source>
        <dbReference type="Google" id="ProtNLM"/>
    </source>
</evidence>
<comment type="caution">
    <text evidence="1">The sequence shown here is derived from an EMBL/GenBank/DDBJ whole genome shotgun (WGS) entry which is preliminary data.</text>
</comment>
<gene>
    <name evidence="1" type="ORF">GCM10011495_25170</name>
</gene>
<dbReference type="Proteomes" id="UP000637774">
    <property type="component" value="Unassembled WGS sequence"/>
</dbReference>
<dbReference type="Pfam" id="PF14078">
    <property type="entry name" value="DUF4259"/>
    <property type="match status" value="1"/>
</dbReference>
<dbReference type="InterPro" id="IPR025355">
    <property type="entry name" value="DUF4259"/>
</dbReference>
<organism evidence="1 2">
    <name type="scientific">Hymenobacter frigidus</name>
    <dbReference type="NCBI Taxonomy" id="1524095"/>
    <lineage>
        <taxon>Bacteria</taxon>
        <taxon>Pseudomonadati</taxon>
        <taxon>Bacteroidota</taxon>
        <taxon>Cytophagia</taxon>
        <taxon>Cytophagales</taxon>
        <taxon>Hymenobacteraceae</taxon>
        <taxon>Hymenobacter</taxon>
    </lineage>
</organism>
<keyword evidence="2" id="KW-1185">Reference proteome</keyword>
<dbReference type="RefSeq" id="WP_188562432.1">
    <property type="nucleotide sequence ID" value="NZ_BMGY01000023.1"/>
</dbReference>